<gene>
    <name evidence="2" type="ORF">GBAR_LOCUS26914</name>
</gene>
<dbReference type="Proteomes" id="UP001174909">
    <property type="component" value="Unassembled WGS sequence"/>
</dbReference>
<keyword evidence="3" id="KW-1185">Reference proteome</keyword>
<feature type="region of interest" description="Disordered" evidence="1">
    <location>
        <begin position="1"/>
        <end position="30"/>
    </location>
</feature>
<organism evidence="2 3">
    <name type="scientific">Geodia barretti</name>
    <name type="common">Barrett's horny sponge</name>
    <dbReference type="NCBI Taxonomy" id="519541"/>
    <lineage>
        <taxon>Eukaryota</taxon>
        <taxon>Metazoa</taxon>
        <taxon>Porifera</taxon>
        <taxon>Demospongiae</taxon>
        <taxon>Heteroscleromorpha</taxon>
        <taxon>Tetractinellida</taxon>
        <taxon>Astrophorina</taxon>
        <taxon>Geodiidae</taxon>
        <taxon>Geodia</taxon>
    </lineage>
</organism>
<accession>A0AA35TJQ9</accession>
<dbReference type="EMBL" id="CASHTH010003751">
    <property type="protein sequence ID" value="CAI8048811.1"/>
    <property type="molecule type" value="Genomic_DNA"/>
</dbReference>
<evidence type="ECO:0000313" key="3">
    <source>
        <dbReference type="Proteomes" id="UP001174909"/>
    </source>
</evidence>
<evidence type="ECO:0000256" key="1">
    <source>
        <dbReference type="SAM" id="MobiDB-lite"/>
    </source>
</evidence>
<protein>
    <submittedName>
        <fullName evidence="2">Uncharacterized protein</fullName>
    </submittedName>
</protein>
<evidence type="ECO:0000313" key="2">
    <source>
        <dbReference type="EMBL" id="CAI8048811.1"/>
    </source>
</evidence>
<name>A0AA35TJQ9_GEOBA</name>
<proteinExistence type="predicted"/>
<reference evidence="2" key="1">
    <citation type="submission" date="2023-03" db="EMBL/GenBank/DDBJ databases">
        <authorList>
            <person name="Steffen K."/>
            <person name="Cardenas P."/>
        </authorList>
    </citation>
    <scope>NUCLEOTIDE SEQUENCE</scope>
</reference>
<sequence>MLVRACFPDGGHQAHPEGRGVQPVPPFLHG</sequence>
<comment type="caution">
    <text evidence="2">The sequence shown here is derived from an EMBL/GenBank/DDBJ whole genome shotgun (WGS) entry which is preliminary data.</text>
</comment>
<dbReference type="AlphaFoldDB" id="A0AA35TJQ9"/>